<dbReference type="AlphaFoldDB" id="A0AAV7MNF5"/>
<name>A0AAV7MNF5_PLEWA</name>
<sequence length="74" mass="8205">MANRSWDGILVLPLGNIVLHLVGLGGLPEESVLLLGIMLTVYRKWRFTDDDSRTLFPDDGVYVRLAAHGQKAGR</sequence>
<reference evidence="2" key="1">
    <citation type="journal article" date="2022" name="bioRxiv">
        <title>Sequencing and chromosome-scale assembly of the giantPleurodeles waltlgenome.</title>
        <authorList>
            <person name="Brown T."/>
            <person name="Elewa A."/>
            <person name="Iarovenko S."/>
            <person name="Subramanian E."/>
            <person name="Araus A.J."/>
            <person name="Petzold A."/>
            <person name="Susuki M."/>
            <person name="Suzuki K.-i.T."/>
            <person name="Hayashi T."/>
            <person name="Toyoda A."/>
            <person name="Oliveira C."/>
            <person name="Osipova E."/>
            <person name="Leigh N.D."/>
            <person name="Simon A."/>
            <person name="Yun M.H."/>
        </authorList>
    </citation>
    <scope>NUCLEOTIDE SEQUENCE</scope>
    <source>
        <strain evidence="2">20211129_DDA</strain>
        <tissue evidence="2">Liver</tissue>
    </source>
</reference>
<organism evidence="2 3">
    <name type="scientific">Pleurodeles waltl</name>
    <name type="common">Iberian ribbed newt</name>
    <dbReference type="NCBI Taxonomy" id="8319"/>
    <lineage>
        <taxon>Eukaryota</taxon>
        <taxon>Metazoa</taxon>
        <taxon>Chordata</taxon>
        <taxon>Craniata</taxon>
        <taxon>Vertebrata</taxon>
        <taxon>Euteleostomi</taxon>
        <taxon>Amphibia</taxon>
        <taxon>Batrachia</taxon>
        <taxon>Caudata</taxon>
        <taxon>Salamandroidea</taxon>
        <taxon>Salamandridae</taxon>
        <taxon>Pleurodelinae</taxon>
        <taxon>Pleurodeles</taxon>
    </lineage>
</organism>
<comment type="caution">
    <text evidence="2">The sequence shown here is derived from an EMBL/GenBank/DDBJ whole genome shotgun (WGS) entry which is preliminary data.</text>
</comment>
<accession>A0AAV7MNF5</accession>
<feature type="transmembrane region" description="Helical" evidence="1">
    <location>
        <begin position="17"/>
        <end position="42"/>
    </location>
</feature>
<evidence type="ECO:0000256" key="1">
    <source>
        <dbReference type="SAM" id="Phobius"/>
    </source>
</evidence>
<gene>
    <name evidence="2" type="ORF">NDU88_002295</name>
</gene>
<keyword evidence="1" id="KW-0812">Transmembrane</keyword>
<evidence type="ECO:0000313" key="3">
    <source>
        <dbReference type="Proteomes" id="UP001066276"/>
    </source>
</evidence>
<dbReference type="Proteomes" id="UP001066276">
    <property type="component" value="Chromosome 9"/>
</dbReference>
<keyword evidence="3" id="KW-1185">Reference proteome</keyword>
<dbReference type="EMBL" id="JANPWB010000013">
    <property type="protein sequence ID" value="KAJ1104887.1"/>
    <property type="molecule type" value="Genomic_DNA"/>
</dbReference>
<protein>
    <submittedName>
        <fullName evidence="2">Uncharacterized protein</fullName>
    </submittedName>
</protein>
<keyword evidence="1" id="KW-1133">Transmembrane helix</keyword>
<keyword evidence="1" id="KW-0472">Membrane</keyword>
<proteinExistence type="predicted"/>
<evidence type="ECO:0000313" key="2">
    <source>
        <dbReference type="EMBL" id="KAJ1104887.1"/>
    </source>
</evidence>